<dbReference type="Proteomes" id="UP000240830">
    <property type="component" value="Unassembled WGS sequence"/>
</dbReference>
<feature type="chain" id="PRO_5014191552" evidence="1">
    <location>
        <begin position="23"/>
        <end position="181"/>
    </location>
</feature>
<keyword evidence="3" id="KW-1185">Reference proteome</keyword>
<accession>A0A2H9TFJ7</accession>
<dbReference type="EMBL" id="MTSL01000216">
    <property type="protein sequence ID" value="PJF16547.1"/>
    <property type="molecule type" value="Genomic_DNA"/>
</dbReference>
<organism evidence="2 3">
    <name type="scientific">Paramicrosporidium saccamoebae</name>
    <dbReference type="NCBI Taxonomy" id="1246581"/>
    <lineage>
        <taxon>Eukaryota</taxon>
        <taxon>Fungi</taxon>
        <taxon>Fungi incertae sedis</taxon>
        <taxon>Cryptomycota</taxon>
        <taxon>Cryptomycota incertae sedis</taxon>
        <taxon>Paramicrosporidium</taxon>
    </lineage>
</organism>
<comment type="caution">
    <text evidence="2">The sequence shown here is derived from an EMBL/GenBank/DDBJ whole genome shotgun (WGS) entry which is preliminary data.</text>
</comment>
<dbReference type="AlphaFoldDB" id="A0A2H9TFJ7"/>
<reference evidence="2 3" key="1">
    <citation type="submission" date="2016-10" db="EMBL/GenBank/DDBJ databases">
        <title>The genome of Paramicrosporidium saccamoebae is the missing link in understanding Cryptomycota and Microsporidia evolution.</title>
        <authorList>
            <person name="Quandt C.A."/>
            <person name="Beaudet D."/>
            <person name="Corsaro D."/>
            <person name="Michel R."/>
            <person name="Corradi N."/>
            <person name="James T."/>
        </authorList>
    </citation>
    <scope>NUCLEOTIDE SEQUENCE [LARGE SCALE GENOMIC DNA]</scope>
    <source>
        <strain evidence="2 3">KSL3</strain>
    </source>
</reference>
<keyword evidence="1" id="KW-0732">Signal</keyword>
<proteinExistence type="predicted"/>
<name>A0A2H9TFJ7_9FUNG</name>
<evidence type="ECO:0000313" key="3">
    <source>
        <dbReference type="Proteomes" id="UP000240830"/>
    </source>
</evidence>
<feature type="signal peptide" evidence="1">
    <location>
        <begin position="1"/>
        <end position="22"/>
    </location>
</feature>
<sequence>MRLLAFAQFLACLLTLFHGLMANVISNIHALWPADSTFSALAPWLSNVDIQVGADNRISLTMDDKDMCTIDTLGAGYIIFPADKTPPVVGYDSLTRELSVGDKIALVAGPEISNNSHLLSVAAAFASEQNFCENLIAIFAMKQNAQRAIFCGQVTTLKNARNTQQAFNIHNTPTPAKPKSD</sequence>
<protein>
    <submittedName>
        <fullName evidence="2">Uncharacterized protein</fullName>
    </submittedName>
</protein>
<evidence type="ECO:0000313" key="2">
    <source>
        <dbReference type="EMBL" id="PJF16547.1"/>
    </source>
</evidence>
<gene>
    <name evidence="2" type="ORF">PSACC_03642</name>
</gene>
<evidence type="ECO:0000256" key="1">
    <source>
        <dbReference type="SAM" id="SignalP"/>
    </source>
</evidence>